<reference evidence="13" key="1">
    <citation type="journal article" date="2012" name="Nat. Biotechnol.">
        <title>Reference genome sequence of the model plant Setaria.</title>
        <authorList>
            <person name="Bennetzen J.L."/>
            <person name="Schmutz J."/>
            <person name="Wang H."/>
            <person name="Percifield R."/>
            <person name="Hawkins J."/>
            <person name="Pontaroli A.C."/>
            <person name="Estep M."/>
            <person name="Feng L."/>
            <person name="Vaughn J.N."/>
            <person name="Grimwood J."/>
            <person name="Jenkins J."/>
            <person name="Barry K."/>
            <person name="Lindquist E."/>
            <person name="Hellsten U."/>
            <person name="Deshpande S."/>
            <person name="Wang X."/>
            <person name="Wu X."/>
            <person name="Mitros T."/>
            <person name="Triplett J."/>
            <person name="Yang X."/>
            <person name="Ye C.Y."/>
            <person name="Mauro-Herrera M."/>
            <person name="Wang L."/>
            <person name="Li P."/>
            <person name="Sharma M."/>
            <person name="Sharma R."/>
            <person name="Ronald P.C."/>
            <person name="Panaud O."/>
            <person name="Kellogg E.A."/>
            <person name="Brutnell T.P."/>
            <person name="Doust A.N."/>
            <person name="Tuskan G.A."/>
            <person name="Rokhsar D."/>
            <person name="Devos K.M."/>
        </authorList>
    </citation>
    <scope>NUCLEOTIDE SEQUENCE [LARGE SCALE GENOMIC DNA]</scope>
    <source>
        <strain evidence="13">Yugu1</strain>
    </source>
</reference>
<evidence type="ECO:0000256" key="3">
    <source>
        <dbReference type="ARBA" id="ARBA00010617"/>
    </source>
</evidence>
<dbReference type="InterPro" id="IPR002401">
    <property type="entry name" value="Cyt_P450_E_grp-I"/>
</dbReference>
<comment type="similarity">
    <text evidence="3">Belongs to the cytochrome P450 family.</text>
</comment>
<evidence type="ECO:0000256" key="11">
    <source>
        <dbReference type="ARBA" id="ARBA00023136"/>
    </source>
</evidence>
<dbReference type="Pfam" id="PF00067">
    <property type="entry name" value="p450"/>
    <property type="match status" value="1"/>
</dbReference>
<proteinExistence type="inferred from homology"/>
<evidence type="ECO:0000256" key="9">
    <source>
        <dbReference type="ARBA" id="ARBA00023004"/>
    </source>
</evidence>
<dbReference type="SUPFAM" id="SSF48264">
    <property type="entry name" value="Cytochrome P450"/>
    <property type="match status" value="1"/>
</dbReference>
<evidence type="ECO:0000256" key="2">
    <source>
        <dbReference type="ARBA" id="ARBA00004167"/>
    </source>
</evidence>
<evidence type="ECO:0000313" key="13">
    <source>
        <dbReference type="EMBL" id="RCV29127.1"/>
    </source>
</evidence>
<keyword evidence="4 12" id="KW-0349">Heme</keyword>
<dbReference type="PANTHER" id="PTHR47953">
    <property type="entry name" value="OS08G0105600 PROTEIN"/>
    <property type="match status" value="1"/>
</dbReference>
<keyword evidence="5" id="KW-0812">Transmembrane</keyword>
<dbReference type="PRINTS" id="PR00463">
    <property type="entry name" value="EP450I"/>
</dbReference>
<dbReference type="GO" id="GO:0004497">
    <property type="term" value="F:monooxygenase activity"/>
    <property type="evidence" value="ECO:0007669"/>
    <property type="project" value="UniProtKB-KW"/>
</dbReference>
<dbReference type="InterPro" id="IPR036396">
    <property type="entry name" value="Cyt_P450_sf"/>
</dbReference>
<reference evidence="13" key="2">
    <citation type="submission" date="2015-07" db="EMBL/GenBank/DDBJ databases">
        <authorList>
            <person name="Noorani M."/>
        </authorList>
    </citation>
    <scope>NUCLEOTIDE SEQUENCE</scope>
    <source>
        <strain evidence="13">Yugu1</strain>
    </source>
</reference>
<name>A0A368RFZ7_SETIT</name>
<evidence type="ECO:0000256" key="10">
    <source>
        <dbReference type="ARBA" id="ARBA00023033"/>
    </source>
</evidence>
<evidence type="ECO:0000256" key="7">
    <source>
        <dbReference type="ARBA" id="ARBA00022989"/>
    </source>
</evidence>
<dbReference type="InterPro" id="IPR052306">
    <property type="entry name" value="CYP450_71D"/>
</dbReference>
<evidence type="ECO:0000256" key="12">
    <source>
        <dbReference type="PIRSR" id="PIRSR602401-1"/>
    </source>
</evidence>
<keyword evidence="9 12" id="KW-0408">Iron</keyword>
<dbReference type="GO" id="GO:0020037">
    <property type="term" value="F:heme binding"/>
    <property type="evidence" value="ECO:0007669"/>
    <property type="project" value="InterPro"/>
</dbReference>
<dbReference type="PANTHER" id="PTHR47953:SF19">
    <property type="entry name" value="OS06G0641600 PROTEIN"/>
    <property type="match status" value="1"/>
</dbReference>
<dbReference type="Gene3D" id="1.10.630.10">
    <property type="entry name" value="Cytochrome P450"/>
    <property type="match status" value="1"/>
</dbReference>
<comment type="subcellular location">
    <subcellularLocation>
        <location evidence="2">Membrane</location>
        <topology evidence="2">Single-pass membrane protein</topology>
    </subcellularLocation>
</comment>
<dbReference type="GO" id="GO:0016705">
    <property type="term" value="F:oxidoreductase activity, acting on paired donors, with incorporation or reduction of molecular oxygen"/>
    <property type="evidence" value="ECO:0007669"/>
    <property type="project" value="InterPro"/>
</dbReference>
<keyword evidence="10" id="KW-0503">Monooxygenase</keyword>
<dbReference type="GO" id="GO:0016020">
    <property type="term" value="C:membrane"/>
    <property type="evidence" value="ECO:0007669"/>
    <property type="project" value="UniProtKB-SubCell"/>
</dbReference>
<evidence type="ECO:0000256" key="6">
    <source>
        <dbReference type="ARBA" id="ARBA00022723"/>
    </source>
</evidence>
<keyword evidence="6 12" id="KW-0479">Metal-binding</keyword>
<evidence type="ECO:0000256" key="4">
    <source>
        <dbReference type="ARBA" id="ARBA00022617"/>
    </source>
</evidence>
<evidence type="ECO:0000256" key="5">
    <source>
        <dbReference type="ARBA" id="ARBA00022692"/>
    </source>
</evidence>
<gene>
    <name evidence="13" type="ORF">SETIT_5G459000v2</name>
</gene>
<sequence>MLLPIGMLRRRLWKLSLRLLWTSGPRSENVRRRASKNCLPTWNSVVVRRKLAMLQLACLRSTFLRSWASTYPIEGTTVSVNVWALGRDENSWADAHKFKPERFDDDTIDFSGTDLRFVPGGSGPRMCPGLTFGLANIEVALASLLYHLDWKLPGGTNPYELDVIGLGLSHK</sequence>
<keyword evidence="8" id="KW-0560">Oxidoreductase</keyword>
<evidence type="ECO:0000256" key="8">
    <source>
        <dbReference type="ARBA" id="ARBA00023002"/>
    </source>
</evidence>
<keyword evidence="7" id="KW-1133">Transmembrane helix</keyword>
<evidence type="ECO:0000256" key="1">
    <source>
        <dbReference type="ARBA" id="ARBA00001971"/>
    </source>
</evidence>
<dbReference type="AlphaFoldDB" id="A0A368RFZ7"/>
<protein>
    <recommendedName>
        <fullName evidence="14">Cytochrome P450</fullName>
    </recommendedName>
</protein>
<feature type="binding site" description="axial binding residue" evidence="12">
    <location>
        <position position="127"/>
    </location>
    <ligand>
        <name>heme</name>
        <dbReference type="ChEBI" id="CHEBI:30413"/>
    </ligand>
    <ligandPart>
        <name>Fe</name>
        <dbReference type="ChEBI" id="CHEBI:18248"/>
    </ligandPart>
</feature>
<keyword evidence="11" id="KW-0472">Membrane</keyword>
<accession>A0A368RFZ7</accession>
<dbReference type="EMBL" id="CM003532">
    <property type="protein sequence ID" value="RCV29127.1"/>
    <property type="molecule type" value="Genomic_DNA"/>
</dbReference>
<dbReference type="InterPro" id="IPR001128">
    <property type="entry name" value="Cyt_P450"/>
</dbReference>
<evidence type="ECO:0008006" key="14">
    <source>
        <dbReference type="Google" id="ProtNLM"/>
    </source>
</evidence>
<dbReference type="GO" id="GO:0005506">
    <property type="term" value="F:iron ion binding"/>
    <property type="evidence" value="ECO:0007669"/>
    <property type="project" value="InterPro"/>
</dbReference>
<organism evidence="13">
    <name type="scientific">Setaria italica</name>
    <name type="common">Foxtail millet</name>
    <name type="synonym">Panicum italicum</name>
    <dbReference type="NCBI Taxonomy" id="4555"/>
    <lineage>
        <taxon>Eukaryota</taxon>
        <taxon>Viridiplantae</taxon>
        <taxon>Streptophyta</taxon>
        <taxon>Embryophyta</taxon>
        <taxon>Tracheophyta</taxon>
        <taxon>Spermatophyta</taxon>
        <taxon>Magnoliopsida</taxon>
        <taxon>Liliopsida</taxon>
        <taxon>Poales</taxon>
        <taxon>Poaceae</taxon>
        <taxon>PACMAD clade</taxon>
        <taxon>Panicoideae</taxon>
        <taxon>Panicodae</taxon>
        <taxon>Paniceae</taxon>
        <taxon>Cenchrinae</taxon>
        <taxon>Setaria</taxon>
    </lineage>
</organism>
<dbReference type="OrthoDB" id="785055at2759"/>
<comment type="cofactor">
    <cofactor evidence="1 12">
        <name>heme</name>
        <dbReference type="ChEBI" id="CHEBI:30413"/>
    </cofactor>
</comment>